<evidence type="ECO:0000256" key="1">
    <source>
        <dbReference type="PROSITE-ProRule" id="PRU00169"/>
    </source>
</evidence>
<dbReference type="RefSeq" id="WP_095099221.1">
    <property type="nucleotide sequence ID" value="NZ_JACONW010000095.1"/>
</dbReference>
<evidence type="ECO:0000313" key="4">
    <source>
        <dbReference type="Proteomes" id="UP000651852"/>
    </source>
</evidence>
<sequence length="150" mass="15943">MRILLIEDDPILAMIAAATLGAEHEVIGPAYDVSHALKLAREQQADIAFVDINLGGNDEGIALARSLMNEHGVSSMFISGQILTARANADAALGLLRKPYAPQDLTLCADVARALLDGQPLATLPAHNALEIFQPARSRLPTVSVNEIRA</sequence>
<dbReference type="Gene3D" id="3.40.50.2300">
    <property type="match status" value="1"/>
</dbReference>
<organism evidence="3 4">
    <name type="scientific">Pseudomonas folii</name>
    <dbReference type="NCBI Taxonomy" id="2762593"/>
    <lineage>
        <taxon>Bacteria</taxon>
        <taxon>Pseudomonadati</taxon>
        <taxon>Pseudomonadota</taxon>
        <taxon>Gammaproteobacteria</taxon>
        <taxon>Pseudomonadales</taxon>
        <taxon>Pseudomonadaceae</taxon>
        <taxon>Pseudomonas</taxon>
    </lineage>
</organism>
<protein>
    <submittedName>
        <fullName evidence="3">Response regulator</fullName>
    </submittedName>
</protein>
<keyword evidence="4" id="KW-1185">Reference proteome</keyword>
<feature type="domain" description="Response regulatory" evidence="2">
    <location>
        <begin position="2"/>
        <end position="113"/>
    </location>
</feature>
<dbReference type="Proteomes" id="UP000651852">
    <property type="component" value="Unassembled WGS sequence"/>
</dbReference>
<dbReference type="EMBL" id="JACONW010000095">
    <property type="protein sequence ID" value="MBC3951729.1"/>
    <property type="molecule type" value="Genomic_DNA"/>
</dbReference>
<dbReference type="PROSITE" id="PS50110">
    <property type="entry name" value="RESPONSE_REGULATORY"/>
    <property type="match status" value="1"/>
</dbReference>
<dbReference type="SUPFAM" id="SSF52172">
    <property type="entry name" value="CheY-like"/>
    <property type="match status" value="1"/>
</dbReference>
<dbReference type="InterPro" id="IPR001789">
    <property type="entry name" value="Sig_transdc_resp-reg_receiver"/>
</dbReference>
<comment type="caution">
    <text evidence="3">The sequence shown here is derived from an EMBL/GenBank/DDBJ whole genome shotgun (WGS) entry which is preliminary data.</text>
</comment>
<keyword evidence="1" id="KW-0597">Phosphoprotein</keyword>
<dbReference type="Pfam" id="PF00072">
    <property type="entry name" value="Response_reg"/>
    <property type="match status" value="1"/>
</dbReference>
<evidence type="ECO:0000259" key="2">
    <source>
        <dbReference type="PROSITE" id="PS50110"/>
    </source>
</evidence>
<dbReference type="SMART" id="SM00448">
    <property type="entry name" value="REC"/>
    <property type="match status" value="1"/>
</dbReference>
<gene>
    <name evidence="3" type="ORF">H8S59_18310</name>
</gene>
<proteinExistence type="predicted"/>
<dbReference type="InterPro" id="IPR011006">
    <property type="entry name" value="CheY-like_superfamily"/>
</dbReference>
<feature type="modified residue" description="4-aspartylphosphate" evidence="1">
    <location>
        <position position="51"/>
    </location>
</feature>
<name>A0ABR7B3I8_9PSED</name>
<reference evidence="3 4" key="1">
    <citation type="submission" date="2020-08" db="EMBL/GenBank/DDBJ databases">
        <title>Putative novel bacterial strains isolated from necrotic wheat leaf tissues caused by Xanthomonas translucens.</title>
        <authorList>
            <person name="Tambong J.T."/>
        </authorList>
    </citation>
    <scope>NUCLEOTIDE SEQUENCE [LARGE SCALE GENOMIC DNA]</scope>
    <source>
        <strain evidence="3 4">DOAB 1069</strain>
    </source>
</reference>
<accession>A0ABR7B3I8</accession>
<evidence type="ECO:0000313" key="3">
    <source>
        <dbReference type="EMBL" id="MBC3951729.1"/>
    </source>
</evidence>